<dbReference type="PANTHER" id="PTHR12452">
    <property type="entry name" value="42-9-9 PROTEIN-RELATED"/>
    <property type="match status" value="1"/>
</dbReference>
<dbReference type="GO" id="GO:0005829">
    <property type="term" value="C:cytosol"/>
    <property type="evidence" value="ECO:0007669"/>
    <property type="project" value="TreeGrafter"/>
</dbReference>
<dbReference type="InterPro" id="IPR045108">
    <property type="entry name" value="TXNDC17-like"/>
</dbReference>
<dbReference type="Pfam" id="PF06110">
    <property type="entry name" value="TXD17-like_Trx"/>
    <property type="match status" value="1"/>
</dbReference>
<name>A0A9P0DND9_PHACE</name>
<dbReference type="Proteomes" id="UP001153737">
    <property type="component" value="Chromosome 6"/>
</dbReference>
<dbReference type="EMBL" id="OU896712">
    <property type="protein sequence ID" value="CAH1174112.1"/>
    <property type="molecule type" value="Genomic_DNA"/>
</dbReference>
<dbReference type="Gene3D" id="3.40.30.10">
    <property type="entry name" value="Glutaredoxin"/>
    <property type="match status" value="1"/>
</dbReference>
<dbReference type="OrthoDB" id="78947at2759"/>
<comment type="similarity">
    <text evidence="1">Belongs to the thioredoxin family.</text>
</comment>
<dbReference type="InterPro" id="IPR036249">
    <property type="entry name" value="Thioredoxin-like_sf"/>
</dbReference>
<evidence type="ECO:0000313" key="4">
    <source>
        <dbReference type="EMBL" id="CAH1174112.1"/>
    </source>
</evidence>
<dbReference type="InterPro" id="IPR010357">
    <property type="entry name" value="TXNDC17_dom"/>
</dbReference>
<sequence>MSVKLYSVLSVIANGTLGRLSCIERFCHYSRHYSCSQKPKMVQKHYVEGYDAFLEFFKTFDSQGQKVHVLFSSAPGPDGDTWCTYCKRAWPVIDEDLEKADPQSHFVKVAVGDKPTWKDPECGFRKDPKTKIRVLPTIVRWGSPQRLEGEQCDKADLVNMLLTDEDD</sequence>
<organism evidence="4 5">
    <name type="scientific">Phaedon cochleariae</name>
    <name type="common">Mustard beetle</name>
    <dbReference type="NCBI Taxonomy" id="80249"/>
    <lineage>
        <taxon>Eukaryota</taxon>
        <taxon>Metazoa</taxon>
        <taxon>Ecdysozoa</taxon>
        <taxon>Arthropoda</taxon>
        <taxon>Hexapoda</taxon>
        <taxon>Insecta</taxon>
        <taxon>Pterygota</taxon>
        <taxon>Neoptera</taxon>
        <taxon>Endopterygota</taxon>
        <taxon>Coleoptera</taxon>
        <taxon>Polyphaga</taxon>
        <taxon>Cucujiformia</taxon>
        <taxon>Chrysomeloidea</taxon>
        <taxon>Chrysomelidae</taxon>
        <taxon>Chrysomelinae</taxon>
        <taxon>Chrysomelini</taxon>
        <taxon>Phaedon</taxon>
    </lineage>
</organism>
<dbReference type="SUPFAM" id="SSF52833">
    <property type="entry name" value="Thioredoxin-like"/>
    <property type="match status" value="1"/>
</dbReference>
<evidence type="ECO:0000259" key="3">
    <source>
        <dbReference type="Pfam" id="PF06110"/>
    </source>
</evidence>
<evidence type="ECO:0000256" key="2">
    <source>
        <dbReference type="ARBA" id="ARBA00016949"/>
    </source>
</evidence>
<evidence type="ECO:0000256" key="1">
    <source>
        <dbReference type="ARBA" id="ARBA00008987"/>
    </source>
</evidence>
<evidence type="ECO:0000313" key="5">
    <source>
        <dbReference type="Proteomes" id="UP001153737"/>
    </source>
</evidence>
<accession>A0A9P0DND9</accession>
<reference evidence="4" key="1">
    <citation type="submission" date="2022-01" db="EMBL/GenBank/DDBJ databases">
        <authorList>
            <person name="King R."/>
        </authorList>
    </citation>
    <scope>NUCLEOTIDE SEQUENCE</scope>
</reference>
<dbReference type="PANTHER" id="PTHR12452:SF0">
    <property type="entry name" value="THIOREDOXIN DOMAIN-CONTAINING PROTEIN 17"/>
    <property type="match status" value="1"/>
</dbReference>
<proteinExistence type="inferred from homology"/>
<reference evidence="4" key="2">
    <citation type="submission" date="2022-10" db="EMBL/GenBank/DDBJ databases">
        <authorList>
            <consortium name="ENA_rothamsted_submissions"/>
            <consortium name="culmorum"/>
            <person name="King R."/>
        </authorList>
    </citation>
    <scope>NUCLEOTIDE SEQUENCE</scope>
</reference>
<protein>
    <recommendedName>
        <fullName evidence="2">Thioredoxin domain-containing protein 17</fullName>
    </recommendedName>
</protein>
<keyword evidence="5" id="KW-1185">Reference proteome</keyword>
<dbReference type="AlphaFoldDB" id="A0A9P0DND9"/>
<feature type="domain" description="Thioredoxin" evidence="3">
    <location>
        <begin position="47"/>
        <end position="164"/>
    </location>
</feature>
<dbReference type="GO" id="GO:0047134">
    <property type="term" value="F:protein-disulfide reductase [NAD(P)H] activity"/>
    <property type="evidence" value="ECO:0007669"/>
    <property type="project" value="InterPro"/>
</dbReference>
<gene>
    <name evidence="4" type="ORF">PHAECO_LOCUS10019</name>
</gene>